<accession>A0A914PFQ3</accession>
<keyword evidence="1" id="KW-1133">Transmembrane helix</keyword>
<protein>
    <submittedName>
        <fullName evidence="3">Uncharacterized protein</fullName>
    </submittedName>
</protein>
<keyword evidence="1" id="KW-0812">Transmembrane</keyword>
<organism evidence="2 3">
    <name type="scientific">Panagrolaimus davidi</name>
    <dbReference type="NCBI Taxonomy" id="227884"/>
    <lineage>
        <taxon>Eukaryota</taxon>
        <taxon>Metazoa</taxon>
        <taxon>Ecdysozoa</taxon>
        <taxon>Nematoda</taxon>
        <taxon>Chromadorea</taxon>
        <taxon>Rhabditida</taxon>
        <taxon>Tylenchina</taxon>
        <taxon>Panagrolaimomorpha</taxon>
        <taxon>Panagrolaimoidea</taxon>
        <taxon>Panagrolaimidae</taxon>
        <taxon>Panagrolaimus</taxon>
    </lineage>
</organism>
<sequence length="186" mass="20887">MSTSGCIKVICALFSLIISGLLCAGGLTYWRDIHNIPAENLSPYQKWMFENLTFGTSNQYAVYKNDEIIAHVGITNICKSKNESAQDDCEYFNGHHFIATTAINILMIVAACIYILIFDVLSCCSKKTCILPFLCFGSTLCIIAAISIFWVNYNEIYMNLKDTITESQRNGMKELGFNVHDDYLGK</sequence>
<evidence type="ECO:0000313" key="2">
    <source>
        <dbReference type="Proteomes" id="UP000887578"/>
    </source>
</evidence>
<proteinExistence type="predicted"/>
<reference evidence="3" key="1">
    <citation type="submission" date="2022-11" db="UniProtKB">
        <authorList>
            <consortium name="WormBaseParasite"/>
        </authorList>
    </citation>
    <scope>IDENTIFICATION</scope>
</reference>
<feature type="transmembrane region" description="Helical" evidence="1">
    <location>
        <begin position="129"/>
        <end position="151"/>
    </location>
</feature>
<dbReference type="Proteomes" id="UP000887578">
    <property type="component" value="Unplaced"/>
</dbReference>
<keyword evidence="2" id="KW-1185">Reference proteome</keyword>
<evidence type="ECO:0000256" key="1">
    <source>
        <dbReference type="SAM" id="Phobius"/>
    </source>
</evidence>
<evidence type="ECO:0000313" key="3">
    <source>
        <dbReference type="WBParaSite" id="PDA_v2.g16545.t1"/>
    </source>
</evidence>
<feature type="transmembrane region" description="Helical" evidence="1">
    <location>
        <begin position="97"/>
        <end position="117"/>
    </location>
</feature>
<feature type="transmembrane region" description="Helical" evidence="1">
    <location>
        <begin position="7"/>
        <end position="30"/>
    </location>
</feature>
<dbReference type="WBParaSite" id="PDA_v2.g16545.t1">
    <property type="protein sequence ID" value="PDA_v2.g16545.t1"/>
    <property type="gene ID" value="PDA_v2.g16545"/>
</dbReference>
<dbReference type="AlphaFoldDB" id="A0A914PFQ3"/>
<keyword evidence="1" id="KW-0472">Membrane</keyword>
<name>A0A914PFQ3_9BILA</name>